<protein>
    <submittedName>
        <fullName evidence="1">Uncharacterized protein</fullName>
    </submittedName>
</protein>
<gene>
    <name evidence="1" type="primary">Vigan.11G062900</name>
    <name evidence="1" type="ORF">VIGAN_11062900</name>
</gene>
<proteinExistence type="predicted"/>
<organism evidence="1 2">
    <name type="scientific">Vigna angularis var. angularis</name>
    <dbReference type="NCBI Taxonomy" id="157739"/>
    <lineage>
        <taxon>Eukaryota</taxon>
        <taxon>Viridiplantae</taxon>
        <taxon>Streptophyta</taxon>
        <taxon>Embryophyta</taxon>
        <taxon>Tracheophyta</taxon>
        <taxon>Spermatophyta</taxon>
        <taxon>Magnoliopsida</taxon>
        <taxon>eudicotyledons</taxon>
        <taxon>Gunneridae</taxon>
        <taxon>Pentapetalae</taxon>
        <taxon>rosids</taxon>
        <taxon>fabids</taxon>
        <taxon>Fabales</taxon>
        <taxon>Fabaceae</taxon>
        <taxon>Papilionoideae</taxon>
        <taxon>50 kb inversion clade</taxon>
        <taxon>NPAAA clade</taxon>
        <taxon>indigoferoid/millettioid clade</taxon>
        <taxon>Phaseoleae</taxon>
        <taxon>Vigna</taxon>
    </lineage>
</organism>
<evidence type="ECO:0000313" key="1">
    <source>
        <dbReference type="EMBL" id="BAU01405.1"/>
    </source>
</evidence>
<dbReference type="EMBL" id="AP015044">
    <property type="protein sequence ID" value="BAU01405.1"/>
    <property type="molecule type" value="Genomic_DNA"/>
</dbReference>
<keyword evidence="2" id="KW-1185">Reference proteome</keyword>
<evidence type="ECO:0000313" key="2">
    <source>
        <dbReference type="Proteomes" id="UP000291084"/>
    </source>
</evidence>
<dbReference type="AlphaFoldDB" id="A0A0S3T9B7"/>
<name>A0A0S3T9B7_PHAAN</name>
<accession>A0A0S3T9B7</accession>
<reference evidence="1 2" key="1">
    <citation type="journal article" date="2015" name="Sci. Rep.">
        <title>The power of single molecule real-time sequencing technology in the de novo assembly of a eukaryotic genome.</title>
        <authorList>
            <person name="Sakai H."/>
            <person name="Naito K."/>
            <person name="Ogiso-Tanaka E."/>
            <person name="Takahashi Y."/>
            <person name="Iseki K."/>
            <person name="Muto C."/>
            <person name="Satou K."/>
            <person name="Teruya K."/>
            <person name="Shiroma A."/>
            <person name="Shimoji M."/>
            <person name="Hirano T."/>
            <person name="Itoh T."/>
            <person name="Kaga A."/>
            <person name="Tomooka N."/>
        </authorList>
    </citation>
    <scope>NUCLEOTIDE SEQUENCE [LARGE SCALE GENOMIC DNA]</scope>
    <source>
        <strain evidence="2">cv. Shumari</strain>
    </source>
</reference>
<sequence>MDSYLKPNELHFEMDVILTCDPIGPHYLLEELWKISPLHHTRQHYVLQLLVLGRLGILLHPTQDHLKTTQKQNFVVLVL</sequence>
<dbReference type="Proteomes" id="UP000291084">
    <property type="component" value="Chromosome 11"/>
</dbReference>